<keyword evidence="3" id="KW-0819">tRNA processing</keyword>
<accession>A0A9P0APR3</accession>
<evidence type="ECO:0000256" key="3">
    <source>
        <dbReference type="ARBA" id="ARBA00022694"/>
    </source>
</evidence>
<dbReference type="Proteomes" id="UP001152759">
    <property type="component" value="Chromosome 9"/>
</dbReference>
<evidence type="ECO:0000256" key="4">
    <source>
        <dbReference type="ARBA" id="ARBA00022737"/>
    </source>
</evidence>
<keyword evidence="4" id="KW-0677">Repeat</keyword>
<proteinExistence type="predicted"/>
<dbReference type="InterPro" id="IPR001680">
    <property type="entry name" value="WD40_rpt"/>
</dbReference>
<dbReference type="PANTHER" id="PTHR16288">
    <property type="entry name" value="WD40 REPEAT PROTEIN 4"/>
    <property type="match status" value="1"/>
</dbReference>
<dbReference type="GO" id="GO:0036265">
    <property type="term" value="P:RNA (guanine-N7)-methylation"/>
    <property type="evidence" value="ECO:0007669"/>
    <property type="project" value="InterPro"/>
</dbReference>
<dbReference type="EMBL" id="OU963870">
    <property type="protein sequence ID" value="CAH0396233.1"/>
    <property type="molecule type" value="Genomic_DNA"/>
</dbReference>
<comment type="subunit">
    <text evidence="7">Forms a heterodimer with the catalytic subunit Mettl1. Interacts with mei-P26 and weakly interacts with bgcn; required for the function or formation of the mei-P26-bgcn-bam-sxl complex. Interacts with nanos; may be involved in mei-P26-dependent derepression of the BMP signaling pathway. Interacts with Myc; the interaction may be mediated by mei-P26 and may be involved in the regulation of ribosome biogenesis.</text>
</comment>
<dbReference type="InterPro" id="IPR015943">
    <property type="entry name" value="WD40/YVTN_repeat-like_dom_sf"/>
</dbReference>
<dbReference type="GO" id="GO:0006400">
    <property type="term" value="P:tRNA modification"/>
    <property type="evidence" value="ECO:0007669"/>
    <property type="project" value="TreeGrafter"/>
</dbReference>
<evidence type="ECO:0000256" key="1">
    <source>
        <dbReference type="ARBA" id="ARBA00004123"/>
    </source>
</evidence>
<dbReference type="Pfam" id="PF00400">
    <property type="entry name" value="WD40"/>
    <property type="match status" value="1"/>
</dbReference>
<dbReference type="SUPFAM" id="SSF50978">
    <property type="entry name" value="WD40 repeat-like"/>
    <property type="match status" value="1"/>
</dbReference>
<evidence type="ECO:0000313" key="9">
    <source>
        <dbReference type="EMBL" id="CAH0396233.1"/>
    </source>
</evidence>
<evidence type="ECO:0000256" key="8">
    <source>
        <dbReference type="PROSITE-ProRule" id="PRU00221"/>
    </source>
</evidence>
<keyword evidence="2 8" id="KW-0853">WD repeat</keyword>
<organism evidence="9 10">
    <name type="scientific">Bemisia tabaci</name>
    <name type="common">Sweetpotato whitefly</name>
    <name type="synonym">Aleurodes tabaci</name>
    <dbReference type="NCBI Taxonomy" id="7038"/>
    <lineage>
        <taxon>Eukaryota</taxon>
        <taxon>Metazoa</taxon>
        <taxon>Ecdysozoa</taxon>
        <taxon>Arthropoda</taxon>
        <taxon>Hexapoda</taxon>
        <taxon>Insecta</taxon>
        <taxon>Pterygota</taxon>
        <taxon>Neoptera</taxon>
        <taxon>Paraneoptera</taxon>
        <taxon>Hemiptera</taxon>
        <taxon>Sternorrhyncha</taxon>
        <taxon>Aleyrodoidea</taxon>
        <taxon>Aleyrodidae</taxon>
        <taxon>Aleyrodinae</taxon>
        <taxon>Bemisia</taxon>
    </lineage>
</organism>
<dbReference type="PROSITE" id="PS50294">
    <property type="entry name" value="WD_REPEATS_REGION"/>
    <property type="match status" value="1"/>
</dbReference>
<dbReference type="GO" id="GO:0005634">
    <property type="term" value="C:nucleus"/>
    <property type="evidence" value="ECO:0007669"/>
    <property type="project" value="UniProtKB-SubCell"/>
</dbReference>
<evidence type="ECO:0000256" key="7">
    <source>
        <dbReference type="ARBA" id="ARBA00093542"/>
    </source>
</evidence>
<dbReference type="InterPro" id="IPR028884">
    <property type="entry name" value="Trm82"/>
</dbReference>
<dbReference type="Gene3D" id="2.130.10.10">
    <property type="entry name" value="YVTN repeat-like/Quinoprotein amine dehydrogenase"/>
    <property type="match status" value="1"/>
</dbReference>
<name>A0A9P0APR3_BEMTA</name>
<keyword evidence="5" id="KW-0539">Nucleus</keyword>
<keyword evidence="10" id="KW-1185">Reference proteome</keyword>
<evidence type="ECO:0000256" key="6">
    <source>
        <dbReference type="ARBA" id="ARBA00093337"/>
    </source>
</evidence>
<evidence type="ECO:0000256" key="5">
    <source>
        <dbReference type="ARBA" id="ARBA00023242"/>
    </source>
</evidence>
<dbReference type="PANTHER" id="PTHR16288:SF0">
    <property type="entry name" value="TRNA (GUANINE-N(7)-)-METHYLTRANSFERASE NON-CATALYTIC SUBUNIT WDR4"/>
    <property type="match status" value="1"/>
</dbReference>
<dbReference type="PROSITE" id="PS50082">
    <property type="entry name" value="WD_REPEATS_2"/>
    <property type="match status" value="1"/>
</dbReference>
<evidence type="ECO:0000313" key="10">
    <source>
        <dbReference type="Proteomes" id="UP001152759"/>
    </source>
</evidence>
<gene>
    <name evidence="9" type="ORF">BEMITA_LOCUS14321</name>
</gene>
<comment type="subcellular location">
    <subcellularLocation>
        <location evidence="1">Nucleus</location>
    </subcellularLocation>
</comment>
<dbReference type="SMART" id="SM00320">
    <property type="entry name" value="WD40"/>
    <property type="match status" value="1"/>
</dbReference>
<feature type="repeat" description="WD" evidence="8">
    <location>
        <begin position="33"/>
        <end position="75"/>
    </location>
</feature>
<comment type="function">
    <text evidence="6">Required for the Mettl1-dependent formation of N(7)-methylguanine at position 46 (m7G46) in tRNA. In the Mettl1-wuho methyltransferase complex, it is required to stabilize and induce conformational changes of the catalytic subunit. Required for binding of nanos mRNA and repression of translation by the mei-P26-bgcn-bam-sxl complex. May cooperate with mei-P26 and nanos to derepress the BMP signaling pathway. May cooperate with mei-P26 to suppress expression of a subset of microRNAs. May cooperate with mei-P26 to regulate bam expression levels in germline cells during gametogenesis. Required to promote mitosis to meiosis transition during gametogenesis. May regulate germline cell division in part by regulating ribosome biogenesis.</text>
</comment>
<dbReference type="GO" id="GO:0005829">
    <property type="term" value="C:cytosol"/>
    <property type="evidence" value="ECO:0007669"/>
    <property type="project" value="TreeGrafter"/>
</dbReference>
<sequence length="238" mass="26728">MILTPDNFIITCDRDEKIRVSHYPNSYNIQTYCLGHEEFVTSINLFSASAKIILSSSGDGTIRFWNYLTGAELSVYNCSDDVQPDTEKPIPVTKLQLTQFDSTLQIACVSLHKHNEVLVYHIANSLNVILSQRVPLLKPPLCILLTGEKDLWTLENKGVQVYSLDRGRKSFIASSNNKFKTALEILNKHIAAFSPSIEESGDISVLYKRAYDEVQDYLERKSTRISEGSSDSDDDGPS</sequence>
<protein>
    <submittedName>
        <fullName evidence="9">Uncharacterized protein</fullName>
    </submittedName>
</protein>
<evidence type="ECO:0000256" key="2">
    <source>
        <dbReference type="ARBA" id="ARBA00022574"/>
    </source>
</evidence>
<dbReference type="GO" id="GO:0043527">
    <property type="term" value="C:tRNA methyltransferase complex"/>
    <property type="evidence" value="ECO:0007669"/>
    <property type="project" value="TreeGrafter"/>
</dbReference>
<dbReference type="AlphaFoldDB" id="A0A9P0APR3"/>
<dbReference type="InterPro" id="IPR036322">
    <property type="entry name" value="WD40_repeat_dom_sf"/>
</dbReference>
<reference evidence="9" key="1">
    <citation type="submission" date="2021-12" db="EMBL/GenBank/DDBJ databases">
        <authorList>
            <person name="King R."/>
        </authorList>
    </citation>
    <scope>NUCLEOTIDE SEQUENCE</scope>
</reference>